<reference evidence="1" key="1">
    <citation type="submission" date="2020-04" db="EMBL/GenBank/DDBJ databases">
        <authorList>
            <person name="Chiriac C."/>
            <person name="Salcher M."/>
            <person name="Ghai R."/>
            <person name="Kavagutti S V."/>
        </authorList>
    </citation>
    <scope>NUCLEOTIDE SEQUENCE</scope>
</reference>
<evidence type="ECO:0000313" key="1">
    <source>
        <dbReference type="EMBL" id="CAB4166752.1"/>
    </source>
</evidence>
<gene>
    <name evidence="1" type="ORF">UFOVP845_50</name>
</gene>
<name>A0A6J5P6Q1_9CAUD</name>
<sequence length="81" mass="8922">MTDDEELIARLRSKIIIHTDAAVWMLEAADRIEALTAKLGKAVEALEDIVKDCEADYPPSHGAIKYFARAALAEIKGESHD</sequence>
<organism evidence="1">
    <name type="scientific">uncultured Caudovirales phage</name>
    <dbReference type="NCBI Taxonomy" id="2100421"/>
    <lineage>
        <taxon>Viruses</taxon>
        <taxon>Duplodnaviria</taxon>
        <taxon>Heunggongvirae</taxon>
        <taxon>Uroviricota</taxon>
        <taxon>Caudoviricetes</taxon>
        <taxon>Peduoviridae</taxon>
        <taxon>Maltschvirus</taxon>
        <taxon>Maltschvirus maltsch</taxon>
    </lineage>
</organism>
<accession>A0A6J5P6Q1</accession>
<protein>
    <submittedName>
        <fullName evidence="1">Uncharacterized protein</fullName>
    </submittedName>
</protein>
<dbReference type="EMBL" id="LR796781">
    <property type="protein sequence ID" value="CAB4166752.1"/>
    <property type="molecule type" value="Genomic_DNA"/>
</dbReference>
<proteinExistence type="predicted"/>